<accession>A0A2D3WB45</accession>
<proteinExistence type="predicted"/>
<evidence type="ECO:0000313" key="5">
    <source>
        <dbReference type="EMBL" id="DAB36300.1"/>
    </source>
</evidence>
<comment type="caution">
    <text evidence="5">The sequence shown here is derived from an EMBL/GenBank/DDBJ whole genome shotgun (WGS) entry which is preliminary data.</text>
</comment>
<dbReference type="PIRSF" id="PIRSF002736">
    <property type="entry name" value="Citrt_lyas_gamma"/>
    <property type="match status" value="1"/>
</dbReference>
<dbReference type="GO" id="GO:0005737">
    <property type="term" value="C:cytoplasm"/>
    <property type="evidence" value="ECO:0007669"/>
    <property type="project" value="UniProtKB-SubCell"/>
</dbReference>
<dbReference type="NCBIfam" id="NF009726">
    <property type="entry name" value="PRK13253.1"/>
    <property type="match status" value="1"/>
</dbReference>
<dbReference type="AlphaFoldDB" id="A0A2D3WB45"/>
<dbReference type="Pfam" id="PF06857">
    <property type="entry name" value="ACP"/>
    <property type="match status" value="1"/>
</dbReference>
<gene>
    <name evidence="5" type="primary">citD</name>
    <name evidence="5" type="ORF">CFH80_05580</name>
</gene>
<keyword evidence="5" id="KW-0456">Lyase</keyword>
<dbReference type="EMBL" id="DLUG01000150">
    <property type="protein sequence ID" value="DAB36300.1"/>
    <property type="molecule type" value="Genomic_DNA"/>
</dbReference>
<keyword evidence="3 4" id="KW-0597">Phosphoprotein</keyword>
<dbReference type="NCBIfam" id="TIGR01608">
    <property type="entry name" value="citD"/>
    <property type="match status" value="1"/>
</dbReference>
<sequence>MNTLHVHLQPAHAGTLESSDAFVRVMQNDQAGVEIVLESSVAEIYGDAIEALVLQTVLSMNVDRVKVTIQDKGALDFVIKARVQTALLRALGVNEPDWSTL</sequence>
<evidence type="ECO:0000313" key="6">
    <source>
        <dbReference type="Proteomes" id="UP000231638"/>
    </source>
</evidence>
<reference evidence="5 6" key="1">
    <citation type="journal article" date="2017" name="Front. Microbiol.">
        <title>Comparative Genomic Analysis of the Class Epsilonproteobacteria and Proposed Reclassification to Epsilonbacteraeota (phyl. nov.).</title>
        <authorList>
            <person name="Waite D.W."/>
            <person name="Vanwonterghem I."/>
            <person name="Rinke C."/>
            <person name="Parks D.H."/>
            <person name="Zhang Y."/>
            <person name="Takai K."/>
            <person name="Sievert S.M."/>
            <person name="Simon J."/>
            <person name="Campbell B.J."/>
            <person name="Hanson T.E."/>
            <person name="Woyke T."/>
            <person name="Klotz M.G."/>
            <person name="Hugenholtz P."/>
        </authorList>
    </citation>
    <scope>NUCLEOTIDE SEQUENCE [LARGE SCALE GENOMIC DNA]</scope>
    <source>
        <strain evidence="5">UBA11420</strain>
    </source>
</reference>
<protein>
    <submittedName>
        <fullName evidence="5">Citrate lyase acyl carrier protein</fullName>
    </submittedName>
</protein>
<dbReference type="Proteomes" id="UP000231638">
    <property type="component" value="Unassembled WGS sequence"/>
</dbReference>
<keyword evidence="2" id="KW-0963">Cytoplasm</keyword>
<evidence type="ECO:0000256" key="1">
    <source>
        <dbReference type="ARBA" id="ARBA00004496"/>
    </source>
</evidence>
<feature type="modified residue" description="O-(phosphoribosyl dephospho-coenzyme A)serine" evidence="4">
    <location>
        <position position="18"/>
    </location>
</feature>
<comment type="subcellular location">
    <subcellularLocation>
        <location evidence="1">Cytoplasm</location>
    </subcellularLocation>
</comment>
<dbReference type="InterPro" id="IPR023439">
    <property type="entry name" value="Mal_deCO2ase/Cit_lyase_ACP"/>
</dbReference>
<evidence type="ECO:0000256" key="2">
    <source>
        <dbReference type="ARBA" id="ARBA00022490"/>
    </source>
</evidence>
<evidence type="ECO:0000256" key="4">
    <source>
        <dbReference type="PIRSR" id="PIRSR002736-50"/>
    </source>
</evidence>
<dbReference type="STRING" id="366522.GCA_001548055_00749"/>
<dbReference type="GO" id="GO:0016829">
    <property type="term" value="F:lyase activity"/>
    <property type="evidence" value="ECO:0007669"/>
    <property type="project" value="UniProtKB-KW"/>
</dbReference>
<name>A0A2D3WB45_9BACT</name>
<evidence type="ECO:0000256" key="3">
    <source>
        <dbReference type="ARBA" id="ARBA00022553"/>
    </source>
</evidence>
<organism evidence="5 6">
    <name type="scientific">Sulfurospirillum cavolei</name>
    <dbReference type="NCBI Taxonomy" id="366522"/>
    <lineage>
        <taxon>Bacteria</taxon>
        <taxon>Pseudomonadati</taxon>
        <taxon>Campylobacterota</taxon>
        <taxon>Epsilonproteobacteria</taxon>
        <taxon>Campylobacterales</taxon>
        <taxon>Sulfurospirillaceae</taxon>
        <taxon>Sulfurospirillum</taxon>
    </lineage>
</organism>
<dbReference type="InterPro" id="IPR006495">
    <property type="entry name" value="CitD"/>
</dbReference>